<name>A0ABT7XL02_9NEIS</name>
<organism evidence="3 4">
    <name type="scientific">Crenobacter oryzisoli</name>
    <dbReference type="NCBI Taxonomy" id="3056844"/>
    <lineage>
        <taxon>Bacteria</taxon>
        <taxon>Pseudomonadati</taxon>
        <taxon>Pseudomonadota</taxon>
        <taxon>Betaproteobacteria</taxon>
        <taxon>Neisseriales</taxon>
        <taxon>Neisseriaceae</taxon>
        <taxon>Crenobacter</taxon>
    </lineage>
</organism>
<dbReference type="Proteomes" id="UP001168540">
    <property type="component" value="Unassembled WGS sequence"/>
</dbReference>
<dbReference type="RefSeq" id="WP_289828944.1">
    <property type="nucleotide sequence ID" value="NZ_JAUEDK010000007.1"/>
</dbReference>
<feature type="transmembrane region" description="Helical" evidence="1">
    <location>
        <begin position="6"/>
        <end position="25"/>
    </location>
</feature>
<reference evidence="3" key="1">
    <citation type="submission" date="2023-06" db="EMBL/GenBank/DDBJ databases">
        <authorList>
            <person name="Zhang S."/>
        </authorList>
    </citation>
    <scope>NUCLEOTIDE SEQUENCE</scope>
    <source>
        <strain evidence="3">SG2303</strain>
    </source>
</reference>
<evidence type="ECO:0000256" key="1">
    <source>
        <dbReference type="SAM" id="Phobius"/>
    </source>
</evidence>
<gene>
    <name evidence="3" type="ORF">QU481_05655</name>
</gene>
<keyword evidence="1" id="KW-0472">Membrane</keyword>
<dbReference type="EMBL" id="JAUEDK010000007">
    <property type="protein sequence ID" value="MDN0074378.1"/>
    <property type="molecule type" value="Genomic_DNA"/>
</dbReference>
<feature type="transmembrane region" description="Helical" evidence="1">
    <location>
        <begin position="32"/>
        <end position="50"/>
    </location>
</feature>
<evidence type="ECO:0000313" key="4">
    <source>
        <dbReference type="Proteomes" id="UP001168540"/>
    </source>
</evidence>
<proteinExistence type="predicted"/>
<sequence length="91" mass="10298">MYDLIGLIGVVAYLAAYFGVQLMGWSPESQRYFALNVLGPACILVSLVHSFNLASFVTQCTWLLVTFFGWWRAWRRRPARALAALQSAGRR</sequence>
<keyword evidence="4" id="KW-1185">Reference proteome</keyword>
<dbReference type="Pfam" id="PF26604">
    <property type="entry name" value="CBU_0592"/>
    <property type="match status" value="1"/>
</dbReference>
<accession>A0ABT7XL02</accession>
<protein>
    <submittedName>
        <fullName evidence="3">Cyclic nucleotide-binding protein</fullName>
    </submittedName>
</protein>
<evidence type="ECO:0000313" key="3">
    <source>
        <dbReference type="EMBL" id="MDN0074378.1"/>
    </source>
</evidence>
<evidence type="ECO:0000259" key="2">
    <source>
        <dbReference type="Pfam" id="PF26604"/>
    </source>
</evidence>
<dbReference type="NCBIfam" id="NF047864">
    <property type="entry name" value="CBU_0592_membra"/>
    <property type="match status" value="1"/>
</dbReference>
<feature type="transmembrane region" description="Helical" evidence="1">
    <location>
        <begin position="56"/>
        <end position="74"/>
    </location>
</feature>
<keyword evidence="1" id="KW-0812">Transmembrane</keyword>
<keyword evidence="1" id="KW-1133">Transmembrane helix</keyword>
<feature type="domain" description="CBU-0592-like" evidence="2">
    <location>
        <begin position="2"/>
        <end position="77"/>
    </location>
</feature>
<dbReference type="InterPro" id="IPR058058">
    <property type="entry name" value="CBU_0592-like"/>
</dbReference>
<comment type="caution">
    <text evidence="3">The sequence shown here is derived from an EMBL/GenBank/DDBJ whole genome shotgun (WGS) entry which is preliminary data.</text>
</comment>